<feature type="region of interest" description="Disordered" evidence="1">
    <location>
        <begin position="676"/>
        <end position="804"/>
    </location>
</feature>
<proteinExistence type="predicted"/>
<keyword evidence="2" id="KW-0812">Transmembrane</keyword>
<feature type="compositionally biased region" description="Low complexity" evidence="1">
    <location>
        <begin position="133"/>
        <end position="149"/>
    </location>
</feature>
<name>A0A8H3FWB9_9LECA</name>
<feature type="compositionally biased region" description="Low complexity" evidence="1">
    <location>
        <begin position="167"/>
        <end position="187"/>
    </location>
</feature>
<feature type="compositionally biased region" description="Polar residues" evidence="1">
    <location>
        <begin position="478"/>
        <end position="492"/>
    </location>
</feature>
<feature type="compositionally biased region" description="Polar residues" evidence="1">
    <location>
        <begin position="362"/>
        <end position="371"/>
    </location>
</feature>
<dbReference type="GO" id="GO:0031505">
    <property type="term" value="P:fungal-type cell wall organization"/>
    <property type="evidence" value="ECO:0007669"/>
    <property type="project" value="TreeGrafter"/>
</dbReference>
<feature type="compositionally biased region" description="Polar residues" evidence="1">
    <location>
        <begin position="795"/>
        <end position="804"/>
    </location>
</feature>
<feature type="transmembrane region" description="Helical" evidence="2">
    <location>
        <begin position="1181"/>
        <end position="1202"/>
    </location>
</feature>
<feature type="region of interest" description="Disordered" evidence="1">
    <location>
        <begin position="1247"/>
        <end position="1285"/>
    </location>
</feature>
<feature type="compositionally biased region" description="Polar residues" evidence="1">
    <location>
        <begin position="739"/>
        <end position="749"/>
    </location>
</feature>
<dbReference type="PANTHER" id="PTHR35778:SF1">
    <property type="entry name" value="SIGNALING MUCIN HKR1-RELATED"/>
    <property type="match status" value="1"/>
</dbReference>
<feature type="signal peptide" evidence="3">
    <location>
        <begin position="1"/>
        <end position="21"/>
    </location>
</feature>
<dbReference type="GO" id="GO:0005886">
    <property type="term" value="C:plasma membrane"/>
    <property type="evidence" value="ECO:0007669"/>
    <property type="project" value="InterPro"/>
</dbReference>
<dbReference type="GO" id="GO:0005576">
    <property type="term" value="C:extracellular region"/>
    <property type="evidence" value="ECO:0007669"/>
    <property type="project" value="TreeGrafter"/>
</dbReference>
<dbReference type="Proteomes" id="UP000664534">
    <property type="component" value="Unassembled WGS sequence"/>
</dbReference>
<feature type="region of interest" description="Disordered" evidence="1">
    <location>
        <begin position="436"/>
        <end position="492"/>
    </location>
</feature>
<evidence type="ECO:0000256" key="3">
    <source>
        <dbReference type="SAM" id="SignalP"/>
    </source>
</evidence>
<dbReference type="GO" id="GO:0001402">
    <property type="term" value="P:signal transduction involved in filamentous growth"/>
    <property type="evidence" value="ECO:0007669"/>
    <property type="project" value="TreeGrafter"/>
</dbReference>
<feature type="region of interest" description="Disordered" evidence="1">
    <location>
        <begin position="248"/>
        <end position="295"/>
    </location>
</feature>
<feature type="compositionally biased region" description="Polar residues" evidence="1">
    <location>
        <begin position="150"/>
        <end position="166"/>
    </location>
</feature>
<dbReference type="OrthoDB" id="3366093at2759"/>
<dbReference type="GO" id="GO:0007232">
    <property type="term" value="P:osmosensory signaling pathway via Sho1 osmosensor"/>
    <property type="evidence" value="ECO:0007669"/>
    <property type="project" value="InterPro"/>
</dbReference>
<feature type="compositionally biased region" description="Low complexity" evidence="1">
    <location>
        <begin position="594"/>
        <end position="610"/>
    </location>
</feature>
<keyword evidence="5" id="KW-1185">Reference proteome</keyword>
<accession>A0A8H3FWB9</accession>
<evidence type="ECO:0000313" key="4">
    <source>
        <dbReference type="EMBL" id="CAF9931921.1"/>
    </source>
</evidence>
<dbReference type="PANTHER" id="PTHR35778">
    <property type="entry name" value="SIGNALING MUCIN HKR1-RELATED"/>
    <property type="match status" value="1"/>
</dbReference>
<gene>
    <name evidence="4" type="ORF">IMSHALPRED_008750</name>
</gene>
<dbReference type="GO" id="GO:0006972">
    <property type="term" value="P:hyperosmotic response"/>
    <property type="evidence" value="ECO:0007669"/>
    <property type="project" value="TreeGrafter"/>
</dbReference>
<evidence type="ECO:0000256" key="2">
    <source>
        <dbReference type="SAM" id="Phobius"/>
    </source>
</evidence>
<feature type="region of interest" description="Disordered" evidence="1">
    <location>
        <begin position="842"/>
        <end position="867"/>
    </location>
</feature>
<feature type="region of interest" description="Disordered" evidence="1">
    <location>
        <begin position="583"/>
        <end position="622"/>
    </location>
</feature>
<keyword evidence="2" id="KW-1133">Transmembrane helix</keyword>
<dbReference type="GO" id="GO:0030427">
    <property type="term" value="C:site of polarized growth"/>
    <property type="evidence" value="ECO:0007669"/>
    <property type="project" value="TreeGrafter"/>
</dbReference>
<feature type="compositionally biased region" description="Low complexity" evidence="1">
    <location>
        <begin position="101"/>
        <end position="118"/>
    </location>
</feature>
<sequence>MFRRSSVIFAASLALLSTLESAQCFAAAAPAQPREDLERPRFLKKEIKRFVFSNTTTSRDGSLGESSISDLDALHDALTSSSSLDLGADATFTSATPTITTTLSVTPSDDGPSSSSTVDNDRDREALIALELSPSTTPVSSATPISSSPNEGATTQSSLIPGSESNGASGPSQSPSLSALQATSSSTDEQPGVSVTSQPHSTAQAETSASPLSATLSDSHEHPEAFIADVHQTSGSIASESSVFNAAGQGLSTSGSQTATQVQPDETQGVDTLQSSLSSEGAGIPPTTTSIADGVTPTVTTAGAGSSAVVLPAGTTIISNTGGETALPAAGATTATDGTSPAATSAGDILAALSTETIKTSLNDIGDTSSPAGEATSVIPGPNTKTDNEGSASTNTNVNGAVPTTLGSGAGAATTQAAQPASALQSVAVPATGTNLATAGSADSQPTSKPGSGAEVTTQQGGLPQPSASVVIPGNPVHANSQVESSPPQTTLADGQVVSSAAQITAAGGDQNTNTNLNVGATGVATVLNPSLAAAASKLNSIPASIENPLASVSGNPPLIPNPALTAAASVVAALPVSVQRPEPQTSVAGSPDSASPVVAGGSQSAAVGGQNTGSPANSAVAAGGSQSAAAGAQNSGSPANSAVAAGGSQSAAAGAQNSGSPANSAVAAGGSQSAAAVGGQNTAGAQNTGSPNSAVAAGGSQSAAVGGQNTAGAQNTGSPNSAVVAGGSQSAAVGGQNTAGAQNTGSPNSAVVAGGSQSAAAGAQNSGSPANSAVAAGGSQSAAAGGQNTVAPGGSQSALAGSPNSAVAAGASQSAVAGPPNSAVAAGASQSAAAGMTASNGEMAGTAAPTPQSATPESGIAGYSTQSNGQVLPISAAAGTGSSVSNGQIVPVATGNEASAQSAGPGETAAVAASNAAQSAAAVAASNSAQSAAAVAAGGTQNTAASAPTAAVAPKQQYFGKGPYTQSPVGYDSSTTQLVPTSILHGPTSTPSATEGQPFGPSSLPSNVPQILYQNGGPGSQPPNTRLINIAFRFALNYLFVYNHTVSQQQIFHYIPLGICYGLEIEVDQVTMQSLRAWDTYEDVGYITTLALAWIPEGLVDNLGLLVTTSVSRFYRNPDNSTAFLLSMINSAIPIIGSNSTDGATTPFGNIPTDTSSAKTAGAPIGGDIGNSEHVRASSVGIGVGVACGAAAYGAAMFFVARRYKKRRQSHLRSPSMLSSPVMSHAGPDAGAGAALMSGAMGERSASPYYDNDGRAGSRGSGRSGSSRHQISAPVMAENSLGWN</sequence>
<organism evidence="4 5">
    <name type="scientific">Imshaugia aleurites</name>
    <dbReference type="NCBI Taxonomy" id="172621"/>
    <lineage>
        <taxon>Eukaryota</taxon>
        <taxon>Fungi</taxon>
        <taxon>Dikarya</taxon>
        <taxon>Ascomycota</taxon>
        <taxon>Pezizomycotina</taxon>
        <taxon>Lecanoromycetes</taxon>
        <taxon>OSLEUM clade</taxon>
        <taxon>Lecanoromycetidae</taxon>
        <taxon>Lecanorales</taxon>
        <taxon>Lecanorineae</taxon>
        <taxon>Parmeliaceae</taxon>
        <taxon>Imshaugia</taxon>
    </lineage>
</organism>
<feature type="compositionally biased region" description="Low complexity" evidence="1">
    <location>
        <begin position="750"/>
        <end position="789"/>
    </location>
</feature>
<feature type="compositionally biased region" description="Polar residues" evidence="1">
    <location>
        <begin position="711"/>
        <end position="721"/>
    </location>
</feature>
<dbReference type="GO" id="GO:0009986">
    <property type="term" value="C:cell surface"/>
    <property type="evidence" value="ECO:0007669"/>
    <property type="project" value="TreeGrafter"/>
</dbReference>
<feature type="compositionally biased region" description="Polar residues" evidence="1">
    <location>
        <begin position="383"/>
        <end position="399"/>
    </location>
</feature>
<keyword evidence="2" id="KW-0472">Membrane</keyword>
<feature type="compositionally biased region" description="Polar residues" evidence="1">
    <location>
        <begin position="683"/>
        <end position="693"/>
    </location>
</feature>
<feature type="chain" id="PRO_5034023420" evidence="3">
    <location>
        <begin position="22"/>
        <end position="1285"/>
    </location>
</feature>
<comment type="caution">
    <text evidence="4">The sequence shown here is derived from an EMBL/GenBank/DDBJ whole genome shotgun (WGS) entry which is preliminary data.</text>
</comment>
<dbReference type="GO" id="GO:0005034">
    <property type="term" value="F:osmosensor activity"/>
    <property type="evidence" value="ECO:0007669"/>
    <property type="project" value="InterPro"/>
</dbReference>
<feature type="compositionally biased region" description="Low complexity" evidence="1">
    <location>
        <begin position="722"/>
        <end position="737"/>
    </location>
</feature>
<evidence type="ECO:0000313" key="5">
    <source>
        <dbReference type="Proteomes" id="UP000664534"/>
    </source>
</evidence>
<dbReference type="InterPro" id="IPR039295">
    <property type="entry name" value="MSB2"/>
</dbReference>
<dbReference type="EMBL" id="CAJPDT010000063">
    <property type="protein sequence ID" value="CAF9931921.1"/>
    <property type="molecule type" value="Genomic_DNA"/>
</dbReference>
<protein>
    <submittedName>
        <fullName evidence="4">Uncharacterized protein</fullName>
    </submittedName>
</protein>
<feature type="compositionally biased region" description="Polar residues" evidence="1">
    <location>
        <begin position="248"/>
        <end position="279"/>
    </location>
</feature>
<dbReference type="GO" id="GO:0030010">
    <property type="term" value="P:establishment of cell polarity"/>
    <property type="evidence" value="ECO:0007669"/>
    <property type="project" value="TreeGrafter"/>
</dbReference>
<keyword evidence="3" id="KW-0732">Signal</keyword>
<reference evidence="4" key="1">
    <citation type="submission" date="2021-03" db="EMBL/GenBank/DDBJ databases">
        <authorList>
            <person name="Tagirdzhanova G."/>
        </authorList>
    </citation>
    <scope>NUCLEOTIDE SEQUENCE</scope>
</reference>
<feature type="compositionally biased region" description="Low complexity" evidence="1">
    <location>
        <begin position="694"/>
        <end position="709"/>
    </location>
</feature>
<feature type="compositionally biased region" description="Polar residues" evidence="1">
    <location>
        <begin position="436"/>
        <end position="468"/>
    </location>
</feature>
<feature type="region of interest" description="Disordered" evidence="1">
    <location>
        <begin position="362"/>
        <end position="403"/>
    </location>
</feature>
<feature type="compositionally biased region" description="Polar residues" evidence="1">
    <location>
        <begin position="193"/>
        <end position="217"/>
    </location>
</feature>
<evidence type="ECO:0000256" key="1">
    <source>
        <dbReference type="SAM" id="MobiDB-lite"/>
    </source>
</evidence>
<feature type="region of interest" description="Disordered" evidence="1">
    <location>
        <begin position="101"/>
        <end position="219"/>
    </location>
</feature>